<reference evidence="9" key="1">
    <citation type="submission" date="2022-11" db="UniProtKB">
        <authorList>
            <consortium name="WormBaseParasite"/>
        </authorList>
    </citation>
    <scope>IDENTIFICATION</scope>
</reference>
<evidence type="ECO:0000256" key="5">
    <source>
        <dbReference type="ARBA" id="ARBA00022989"/>
    </source>
</evidence>
<accession>A0A914Z1Q1</accession>
<keyword evidence="3" id="KW-1003">Cell membrane</keyword>
<keyword evidence="8" id="KW-1185">Reference proteome</keyword>
<dbReference type="PANTHER" id="PTHR10010:SF46">
    <property type="entry name" value="SODIUM-DEPENDENT PHOSPHATE TRANSPORT PROTEIN 2B"/>
    <property type="match status" value="1"/>
</dbReference>
<evidence type="ECO:0000256" key="1">
    <source>
        <dbReference type="ARBA" id="ARBA00004424"/>
    </source>
</evidence>
<feature type="transmembrane region" description="Helical" evidence="7">
    <location>
        <begin position="137"/>
        <end position="160"/>
    </location>
</feature>
<feature type="transmembrane region" description="Helical" evidence="7">
    <location>
        <begin position="101"/>
        <end position="117"/>
    </location>
</feature>
<evidence type="ECO:0000313" key="8">
    <source>
        <dbReference type="Proteomes" id="UP000887577"/>
    </source>
</evidence>
<keyword evidence="5 7" id="KW-1133">Transmembrane helix</keyword>
<organism evidence="8 9">
    <name type="scientific">Panagrolaimus superbus</name>
    <dbReference type="NCBI Taxonomy" id="310955"/>
    <lineage>
        <taxon>Eukaryota</taxon>
        <taxon>Metazoa</taxon>
        <taxon>Ecdysozoa</taxon>
        <taxon>Nematoda</taxon>
        <taxon>Chromadorea</taxon>
        <taxon>Rhabditida</taxon>
        <taxon>Tylenchina</taxon>
        <taxon>Panagrolaimomorpha</taxon>
        <taxon>Panagrolaimoidea</taxon>
        <taxon>Panagrolaimidae</taxon>
        <taxon>Panagrolaimus</taxon>
    </lineage>
</organism>
<dbReference type="PANTHER" id="PTHR10010">
    <property type="entry name" value="SOLUTE CARRIER FAMILY 34 SODIUM PHOSPHATE , MEMBER 2-RELATED"/>
    <property type="match status" value="1"/>
</dbReference>
<name>A0A914Z1Q1_9BILA</name>
<dbReference type="WBParaSite" id="PSU_v2.g6288.t1">
    <property type="protein sequence ID" value="PSU_v2.g6288.t1"/>
    <property type="gene ID" value="PSU_v2.g6288"/>
</dbReference>
<feature type="transmembrane region" description="Helical" evidence="7">
    <location>
        <begin position="166"/>
        <end position="185"/>
    </location>
</feature>
<evidence type="ECO:0000256" key="3">
    <source>
        <dbReference type="ARBA" id="ARBA00022475"/>
    </source>
</evidence>
<evidence type="ECO:0000256" key="4">
    <source>
        <dbReference type="ARBA" id="ARBA00022692"/>
    </source>
</evidence>
<dbReference type="GO" id="GO:0005436">
    <property type="term" value="F:sodium:phosphate symporter activity"/>
    <property type="evidence" value="ECO:0007669"/>
    <property type="project" value="InterPro"/>
</dbReference>
<evidence type="ECO:0000256" key="2">
    <source>
        <dbReference type="ARBA" id="ARBA00005808"/>
    </source>
</evidence>
<protein>
    <submittedName>
        <fullName evidence="9">Uncharacterized protein</fullName>
    </submittedName>
</protein>
<dbReference type="GO" id="GO:0016324">
    <property type="term" value="C:apical plasma membrane"/>
    <property type="evidence" value="ECO:0007669"/>
    <property type="project" value="UniProtKB-SubCell"/>
</dbReference>
<evidence type="ECO:0000313" key="9">
    <source>
        <dbReference type="WBParaSite" id="PSU_v2.g6288.t1"/>
    </source>
</evidence>
<evidence type="ECO:0000256" key="6">
    <source>
        <dbReference type="ARBA" id="ARBA00023136"/>
    </source>
</evidence>
<keyword evidence="6 7" id="KW-0472">Membrane</keyword>
<sequence>MEKTHHRILVKFKKDHLQIQSSNVIQSALTPLVGMGVVPLERLFPLILGSGIGASFTGILTAFSADPGQLKEFVYIKISYKYIRFNYCQILAPFKMAFCQTIYNLFGMLIFFPLPFIRRIPIRGAMIIGEKTAKYRWLALFYIVVVFFLIPIYLLTISFFPKPFMIAAIILTVIFWSTIFLINFLQSHFPKKLPKFLQNWEFLPEWLHSCKPYDEFLTKRFSKRNQNETGRLTTVEKLIRLTIQTQV</sequence>
<evidence type="ECO:0000256" key="7">
    <source>
        <dbReference type="SAM" id="Phobius"/>
    </source>
</evidence>
<proteinExistence type="inferred from homology"/>
<dbReference type="GO" id="GO:0044341">
    <property type="term" value="P:sodium-dependent phosphate transport"/>
    <property type="evidence" value="ECO:0007669"/>
    <property type="project" value="InterPro"/>
</dbReference>
<dbReference type="Proteomes" id="UP000887577">
    <property type="component" value="Unplaced"/>
</dbReference>
<feature type="transmembrane region" description="Helical" evidence="7">
    <location>
        <begin position="43"/>
        <end position="65"/>
    </location>
</feature>
<dbReference type="InterPro" id="IPR003841">
    <property type="entry name" value="Na/Pi_transpt"/>
</dbReference>
<dbReference type="AlphaFoldDB" id="A0A914Z1Q1"/>
<comment type="subcellular location">
    <subcellularLocation>
        <location evidence="1">Apical cell membrane</location>
        <topology evidence="1">Multi-pass membrane protein</topology>
    </subcellularLocation>
</comment>
<keyword evidence="4 7" id="KW-0812">Transmembrane</keyword>
<comment type="similarity">
    <text evidence="2">Belongs to the SLC34A transporter family.</text>
</comment>